<comment type="caution">
    <text evidence="7">The sequence shown here is derived from an EMBL/GenBank/DDBJ whole genome shotgun (WGS) entry which is preliminary data.</text>
</comment>
<evidence type="ECO:0000256" key="1">
    <source>
        <dbReference type="ARBA" id="ARBA00010641"/>
    </source>
</evidence>
<evidence type="ECO:0000313" key="7">
    <source>
        <dbReference type="EMBL" id="RRB14124.1"/>
    </source>
</evidence>
<dbReference type="InterPro" id="IPR013324">
    <property type="entry name" value="RNA_pol_sigma_r3/r4-like"/>
</dbReference>
<dbReference type="Gene3D" id="1.10.10.10">
    <property type="entry name" value="Winged helix-like DNA-binding domain superfamily/Winged helix DNA-binding domain"/>
    <property type="match status" value="1"/>
</dbReference>
<dbReference type="EMBL" id="RQJP01000003">
    <property type="protein sequence ID" value="RRB14124.1"/>
    <property type="molecule type" value="Genomic_DNA"/>
</dbReference>
<dbReference type="NCBIfam" id="TIGR02937">
    <property type="entry name" value="sigma70-ECF"/>
    <property type="match status" value="1"/>
</dbReference>
<dbReference type="AlphaFoldDB" id="A0A3P1CMH7"/>
<evidence type="ECO:0000259" key="5">
    <source>
        <dbReference type="Pfam" id="PF04542"/>
    </source>
</evidence>
<dbReference type="NCBIfam" id="TIGR02985">
    <property type="entry name" value="Sig70_bacteroi1"/>
    <property type="match status" value="1"/>
</dbReference>
<proteinExistence type="inferred from homology"/>
<gene>
    <name evidence="7" type="ORF">EHT87_17960</name>
</gene>
<accession>A0A3P1CMH7</accession>
<evidence type="ECO:0000313" key="8">
    <source>
        <dbReference type="Proteomes" id="UP000274271"/>
    </source>
</evidence>
<dbReference type="InterPro" id="IPR036388">
    <property type="entry name" value="WH-like_DNA-bd_sf"/>
</dbReference>
<keyword evidence="3" id="KW-0731">Sigma factor</keyword>
<dbReference type="InterPro" id="IPR039425">
    <property type="entry name" value="RNA_pol_sigma-70-like"/>
</dbReference>
<dbReference type="GO" id="GO:0006352">
    <property type="term" value="P:DNA-templated transcription initiation"/>
    <property type="evidence" value="ECO:0007669"/>
    <property type="project" value="InterPro"/>
</dbReference>
<dbReference type="PANTHER" id="PTHR43133:SF46">
    <property type="entry name" value="RNA POLYMERASE SIGMA-70 FACTOR ECF SUBFAMILY"/>
    <property type="match status" value="1"/>
</dbReference>
<evidence type="ECO:0000256" key="2">
    <source>
        <dbReference type="ARBA" id="ARBA00023015"/>
    </source>
</evidence>
<keyword evidence="2" id="KW-0805">Transcription regulation</keyword>
<dbReference type="Pfam" id="PF04542">
    <property type="entry name" value="Sigma70_r2"/>
    <property type="match status" value="1"/>
</dbReference>
<keyword evidence="8" id="KW-1185">Reference proteome</keyword>
<name>A0A3P1CMH7_9BACT</name>
<dbReference type="Gene3D" id="1.10.1740.10">
    <property type="match status" value="1"/>
</dbReference>
<dbReference type="SUPFAM" id="SSF88946">
    <property type="entry name" value="Sigma2 domain of RNA polymerase sigma factors"/>
    <property type="match status" value="1"/>
</dbReference>
<dbReference type="RefSeq" id="WP_124908020.1">
    <property type="nucleotide sequence ID" value="NZ_RQJP01000003.1"/>
</dbReference>
<dbReference type="Proteomes" id="UP000274271">
    <property type="component" value="Unassembled WGS sequence"/>
</dbReference>
<dbReference type="InterPro" id="IPR007627">
    <property type="entry name" value="RNA_pol_sigma70_r2"/>
</dbReference>
<protein>
    <submittedName>
        <fullName evidence="7">RNA polymerase sigma-70 factor</fullName>
    </submittedName>
</protein>
<dbReference type="OrthoDB" id="764811at2"/>
<dbReference type="InterPro" id="IPR013249">
    <property type="entry name" value="RNA_pol_sigma70_r4_t2"/>
</dbReference>
<sequence>MRIRKLPLRLGQDAEKDITLRLKAGDENAFEEIFFRYYKHLFAIGIKFLKDPELAEDAVQDIFLKLWDHREALNETYALKNFLSIAMKNHVLNVIRNHHQSIWEYLSAEIEEAVGEETTGNSFQFQEYSAILEQGMQKLPPQREKVFRLRVFNGLDNEQVARQLSISVNTVKSQFTQATRFLKDYLSKHADLEGILPILLYFFSFTIFS</sequence>
<dbReference type="InterPro" id="IPR014327">
    <property type="entry name" value="RNA_pol_sigma70_bacteroid"/>
</dbReference>
<evidence type="ECO:0000256" key="3">
    <source>
        <dbReference type="ARBA" id="ARBA00023082"/>
    </source>
</evidence>
<comment type="similarity">
    <text evidence="1">Belongs to the sigma-70 factor family. ECF subfamily.</text>
</comment>
<organism evidence="7 8">
    <name type="scientific">Larkinella knui</name>
    <dbReference type="NCBI Taxonomy" id="2025310"/>
    <lineage>
        <taxon>Bacteria</taxon>
        <taxon>Pseudomonadati</taxon>
        <taxon>Bacteroidota</taxon>
        <taxon>Cytophagia</taxon>
        <taxon>Cytophagales</taxon>
        <taxon>Spirosomataceae</taxon>
        <taxon>Larkinella</taxon>
    </lineage>
</organism>
<reference evidence="7 8" key="1">
    <citation type="submission" date="2018-11" db="EMBL/GenBank/DDBJ databases">
        <authorList>
            <person name="Zhou Z."/>
            <person name="Wang G."/>
        </authorList>
    </citation>
    <scope>NUCLEOTIDE SEQUENCE [LARGE SCALE GENOMIC DNA]</scope>
    <source>
        <strain evidence="7 8">KCTC42998</strain>
    </source>
</reference>
<feature type="domain" description="RNA polymerase sigma factor 70 region 4 type 2" evidence="6">
    <location>
        <begin position="131"/>
        <end position="179"/>
    </location>
</feature>
<evidence type="ECO:0000256" key="4">
    <source>
        <dbReference type="ARBA" id="ARBA00023163"/>
    </source>
</evidence>
<dbReference type="Pfam" id="PF08281">
    <property type="entry name" value="Sigma70_r4_2"/>
    <property type="match status" value="1"/>
</dbReference>
<evidence type="ECO:0000259" key="6">
    <source>
        <dbReference type="Pfam" id="PF08281"/>
    </source>
</evidence>
<dbReference type="PANTHER" id="PTHR43133">
    <property type="entry name" value="RNA POLYMERASE ECF-TYPE SIGMA FACTO"/>
    <property type="match status" value="1"/>
</dbReference>
<keyword evidence="4" id="KW-0804">Transcription</keyword>
<dbReference type="GO" id="GO:0016987">
    <property type="term" value="F:sigma factor activity"/>
    <property type="evidence" value="ECO:0007669"/>
    <property type="project" value="UniProtKB-KW"/>
</dbReference>
<dbReference type="SUPFAM" id="SSF88659">
    <property type="entry name" value="Sigma3 and sigma4 domains of RNA polymerase sigma factors"/>
    <property type="match status" value="1"/>
</dbReference>
<feature type="domain" description="RNA polymerase sigma-70 region 2" evidence="5">
    <location>
        <begin position="36"/>
        <end position="98"/>
    </location>
</feature>
<dbReference type="InterPro" id="IPR014284">
    <property type="entry name" value="RNA_pol_sigma-70_dom"/>
</dbReference>
<dbReference type="InterPro" id="IPR013325">
    <property type="entry name" value="RNA_pol_sigma_r2"/>
</dbReference>
<dbReference type="GO" id="GO:0003677">
    <property type="term" value="F:DNA binding"/>
    <property type="evidence" value="ECO:0007669"/>
    <property type="project" value="InterPro"/>
</dbReference>